<name>A0ABP0Q1L8_9DINO</name>
<feature type="region of interest" description="Disordered" evidence="3">
    <location>
        <begin position="332"/>
        <end position="361"/>
    </location>
</feature>
<dbReference type="EMBL" id="CAXAMM010038867">
    <property type="protein sequence ID" value="CAK9081606.1"/>
    <property type="molecule type" value="Genomic_DNA"/>
</dbReference>
<dbReference type="InterPro" id="IPR011257">
    <property type="entry name" value="DNA_glycosylase"/>
</dbReference>
<keyword evidence="2" id="KW-0539">Nucleus</keyword>
<evidence type="ECO:0000256" key="3">
    <source>
        <dbReference type="SAM" id="MobiDB-lite"/>
    </source>
</evidence>
<dbReference type="Gene3D" id="1.10.340.30">
    <property type="entry name" value="Hypothetical protein, domain 2"/>
    <property type="match status" value="1"/>
</dbReference>
<protein>
    <submittedName>
        <fullName evidence="4">Methyl-CpG-binding domain protein 4-like protein (Protein MBD4-like)</fullName>
    </submittedName>
</protein>
<evidence type="ECO:0000256" key="2">
    <source>
        <dbReference type="ARBA" id="ARBA00023242"/>
    </source>
</evidence>
<proteinExistence type="predicted"/>
<feature type="compositionally biased region" description="Basic residues" evidence="3">
    <location>
        <begin position="352"/>
        <end position="361"/>
    </location>
</feature>
<comment type="caution">
    <text evidence="4">The sequence shown here is derived from an EMBL/GenBank/DDBJ whole genome shotgun (WGS) entry which is preliminary data.</text>
</comment>
<evidence type="ECO:0000313" key="5">
    <source>
        <dbReference type="Proteomes" id="UP001642464"/>
    </source>
</evidence>
<evidence type="ECO:0000313" key="4">
    <source>
        <dbReference type="EMBL" id="CAK9081606.1"/>
    </source>
</evidence>
<keyword evidence="5" id="KW-1185">Reference proteome</keyword>
<dbReference type="InterPro" id="IPR045138">
    <property type="entry name" value="MeCP2/MBD4"/>
</dbReference>
<gene>
    <name evidence="4" type="ORF">SCF082_LOCUS38829</name>
</gene>
<comment type="subcellular location">
    <subcellularLocation>
        <location evidence="1">Nucleus</location>
    </subcellularLocation>
</comment>
<sequence length="361" mass="40439">MMRSSAVCWSPAAAALATMDGRVEVVPSTRALCSTWRPCGAGVGSEPGVQAMSKLIFTCNLRLHGGTTTVARMDWTPSYFGARKAHVLHEVGDEEAEMTWRLASRLFREEGDYDADAAQLRLRGLHGVERRQLTTEQVLQSPFGLIEELLAEKPWQLLTTCVLLNKTGRAVVDRMLPEFLQICPGPHELLETAPEVLHRLFQSLGLHRKRARMLRRFSEEFIEAAESAQGEKIPLDQVQRFHGVGKYASDAYEIFVLRRVSRVQPTDAYLRWYLEAALNTVEGNDLDAAYQDLWSKNGLFGQGQSLRPDSSPQKRPLVTDYTEAMKLERPKLGSWEAPASTGTSFDWASPIPRRRPSALTA</sequence>
<dbReference type="SUPFAM" id="SSF48150">
    <property type="entry name" value="DNA-glycosylase"/>
    <property type="match status" value="1"/>
</dbReference>
<organism evidence="4 5">
    <name type="scientific">Durusdinium trenchii</name>
    <dbReference type="NCBI Taxonomy" id="1381693"/>
    <lineage>
        <taxon>Eukaryota</taxon>
        <taxon>Sar</taxon>
        <taxon>Alveolata</taxon>
        <taxon>Dinophyceae</taxon>
        <taxon>Suessiales</taxon>
        <taxon>Symbiodiniaceae</taxon>
        <taxon>Durusdinium</taxon>
    </lineage>
</organism>
<feature type="non-terminal residue" evidence="4">
    <location>
        <position position="361"/>
    </location>
</feature>
<dbReference type="PANTHER" id="PTHR15074:SF0">
    <property type="entry name" value="METHYL-CPG-BINDING DOMAIN PROTEIN 4-LIKE PROTEIN"/>
    <property type="match status" value="1"/>
</dbReference>
<evidence type="ECO:0000256" key="1">
    <source>
        <dbReference type="ARBA" id="ARBA00004123"/>
    </source>
</evidence>
<dbReference type="PANTHER" id="PTHR15074">
    <property type="entry name" value="METHYL-CPG-BINDING PROTEIN"/>
    <property type="match status" value="1"/>
</dbReference>
<dbReference type="Proteomes" id="UP001642464">
    <property type="component" value="Unassembled WGS sequence"/>
</dbReference>
<reference evidence="4 5" key="1">
    <citation type="submission" date="2024-02" db="EMBL/GenBank/DDBJ databases">
        <authorList>
            <person name="Chen Y."/>
            <person name="Shah S."/>
            <person name="Dougan E. K."/>
            <person name="Thang M."/>
            <person name="Chan C."/>
        </authorList>
    </citation>
    <scope>NUCLEOTIDE SEQUENCE [LARGE SCALE GENOMIC DNA]</scope>
</reference>
<accession>A0ABP0Q1L8</accession>